<reference evidence="2 3" key="1">
    <citation type="submission" date="2024-07" db="EMBL/GenBank/DDBJ databases">
        <title>Molecular mechanisms and environmental adaptations of flagellar loss and biofilm growth of Rhodanobacter under environmental stress.</title>
        <authorList>
            <person name="Chen M."/>
        </authorList>
    </citation>
    <scope>NUCLEOTIDE SEQUENCE [LARGE SCALE GENOMIC DNA]</scope>
    <source>
        <strain evidence="2 3">RS22</strain>
    </source>
</reference>
<protein>
    <submittedName>
        <fullName evidence="2">DsbA family oxidoreductase</fullName>
    </submittedName>
</protein>
<sequence length="229" mass="24928">MTSHAPLRIDFVSDVACPWCAVGLASLQQALAKLDGAVRTDIHLQPFELNPQMAAEGEDAGEHIMRKYGIDEARMDANRAAIRERAAALGFAYNVHRGSRVWNTFDAHRLLHWAGLQDGARALALKQALLRAYFSDGENVSDHDVLVRIAGDAGLDAGEARRVLDSGEYADEVRAQERRFQQAGIHSVPATIVNGTHLISGGQPPEVFERALREIAEQATGAGGVRETR</sequence>
<accession>A0ABV4APR6</accession>
<dbReference type="InterPro" id="IPR036249">
    <property type="entry name" value="Thioredoxin-like_sf"/>
</dbReference>
<dbReference type="Proteomes" id="UP001562159">
    <property type="component" value="Unassembled WGS sequence"/>
</dbReference>
<dbReference type="SUPFAM" id="SSF52833">
    <property type="entry name" value="Thioredoxin-like"/>
    <property type="match status" value="1"/>
</dbReference>
<gene>
    <name evidence="2" type="ORF">AB7878_02545</name>
</gene>
<feature type="domain" description="DSBA-like thioredoxin" evidence="1">
    <location>
        <begin position="9"/>
        <end position="212"/>
    </location>
</feature>
<comment type="caution">
    <text evidence="2">The sequence shown here is derived from an EMBL/GenBank/DDBJ whole genome shotgun (WGS) entry which is preliminary data.</text>
</comment>
<dbReference type="PANTHER" id="PTHR13887:SF41">
    <property type="entry name" value="THIOREDOXIN SUPERFAMILY PROTEIN"/>
    <property type="match status" value="1"/>
</dbReference>
<dbReference type="Gene3D" id="3.40.30.10">
    <property type="entry name" value="Glutaredoxin"/>
    <property type="match status" value="1"/>
</dbReference>
<dbReference type="InterPro" id="IPR001853">
    <property type="entry name" value="DSBA-like_thioredoxin_dom"/>
</dbReference>
<evidence type="ECO:0000313" key="2">
    <source>
        <dbReference type="EMBL" id="MEY2181283.1"/>
    </source>
</evidence>
<dbReference type="PANTHER" id="PTHR13887">
    <property type="entry name" value="GLUTATHIONE S-TRANSFERASE KAPPA"/>
    <property type="match status" value="1"/>
</dbReference>
<proteinExistence type="predicted"/>
<dbReference type="CDD" id="cd03024">
    <property type="entry name" value="DsbA_FrnE"/>
    <property type="match status" value="1"/>
</dbReference>
<evidence type="ECO:0000259" key="1">
    <source>
        <dbReference type="Pfam" id="PF01323"/>
    </source>
</evidence>
<organism evidence="2 3">
    <name type="scientific">Rhodanobacter humi</name>
    <dbReference type="NCBI Taxonomy" id="1888173"/>
    <lineage>
        <taxon>Bacteria</taxon>
        <taxon>Pseudomonadati</taxon>
        <taxon>Pseudomonadota</taxon>
        <taxon>Gammaproteobacteria</taxon>
        <taxon>Lysobacterales</taxon>
        <taxon>Rhodanobacteraceae</taxon>
        <taxon>Rhodanobacter</taxon>
    </lineage>
</organism>
<dbReference type="Pfam" id="PF01323">
    <property type="entry name" value="DSBA"/>
    <property type="match status" value="1"/>
</dbReference>
<name>A0ABV4APR6_9GAMM</name>
<keyword evidence="3" id="KW-1185">Reference proteome</keyword>
<dbReference type="EMBL" id="JBGBPY010000001">
    <property type="protein sequence ID" value="MEY2181283.1"/>
    <property type="molecule type" value="Genomic_DNA"/>
</dbReference>
<evidence type="ECO:0000313" key="3">
    <source>
        <dbReference type="Proteomes" id="UP001562159"/>
    </source>
</evidence>